<evidence type="ECO:0000256" key="1">
    <source>
        <dbReference type="SAM" id="MobiDB-lite"/>
    </source>
</evidence>
<protein>
    <submittedName>
        <fullName evidence="2">Uncharacterized protein</fullName>
    </submittedName>
</protein>
<evidence type="ECO:0000313" key="3">
    <source>
        <dbReference type="Proteomes" id="UP000318081"/>
    </source>
</evidence>
<organism evidence="2 3">
    <name type="scientific">Stieleria magnilauensis</name>
    <dbReference type="NCBI Taxonomy" id="2527963"/>
    <lineage>
        <taxon>Bacteria</taxon>
        <taxon>Pseudomonadati</taxon>
        <taxon>Planctomycetota</taxon>
        <taxon>Planctomycetia</taxon>
        <taxon>Pirellulales</taxon>
        <taxon>Pirellulaceae</taxon>
        <taxon>Stieleria</taxon>
    </lineage>
</organism>
<evidence type="ECO:0000313" key="2">
    <source>
        <dbReference type="EMBL" id="QDV84624.1"/>
    </source>
</evidence>
<sequence length="188" mass="20766">MGYRGFFIQNLHEVAYASSLRSSLIGVSGKLRRNRQAGCLPHFSTWTSSTWVTFTGRKIDHRSITADFVRLGDMHPIHKTTVHLSIVALSSIRSRFDVASRDHFLELQGTHGAQIQLTASQSTAQSMLEFKSAGQSNAGKQVIKKNLAAVALHAGRDEQHRARERRCGGEGENGPRARERSSGKEQIG</sequence>
<reference evidence="2 3" key="1">
    <citation type="submission" date="2019-02" db="EMBL/GenBank/DDBJ databases">
        <title>Deep-cultivation of Planctomycetes and their phenomic and genomic characterization uncovers novel biology.</title>
        <authorList>
            <person name="Wiegand S."/>
            <person name="Jogler M."/>
            <person name="Boedeker C."/>
            <person name="Pinto D."/>
            <person name="Vollmers J."/>
            <person name="Rivas-Marin E."/>
            <person name="Kohn T."/>
            <person name="Peeters S.H."/>
            <person name="Heuer A."/>
            <person name="Rast P."/>
            <person name="Oberbeckmann S."/>
            <person name="Bunk B."/>
            <person name="Jeske O."/>
            <person name="Meyerdierks A."/>
            <person name="Storesund J.E."/>
            <person name="Kallscheuer N."/>
            <person name="Luecker S."/>
            <person name="Lage O.M."/>
            <person name="Pohl T."/>
            <person name="Merkel B.J."/>
            <person name="Hornburger P."/>
            <person name="Mueller R.-W."/>
            <person name="Bruemmer F."/>
            <person name="Labrenz M."/>
            <person name="Spormann A.M."/>
            <person name="Op den Camp H."/>
            <person name="Overmann J."/>
            <person name="Amann R."/>
            <person name="Jetten M.S.M."/>
            <person name="Mascher T."/>
            <person name="Medema M.H."/>
            <person name="Devos D.P."/>
            <person name="Kaster A.-K."/>
            <person name="Ovreas L."/>
            <person name="Rohde M."/>
            <person name="Galperin M.Y."/>
            <person name="Jogler C."/>
        </authorList>
    </citation>
    <scope>NUCLEOTIDE SEQUENCE [LARGE SCALE GENOMIC DNA]</scope>
    <source>
        <strain evidence="2 3">TBK1r</strain>
    </source>
</reference>
<dbReference type="Proteomes" id="UP000318081">
    <property type="component" value="Chromosome"/>
</dbReference>
<gene>
    <name evidence="2" type="ORF">TBK1r_35750</name>
</gene>
<keyword evidence="3" id="KW-1185">Reference proteome</keyword>
<proteinExistence type="predicted"/>
<accession>A0ABX5XXQ9</accession>
<name>A0ABX5XXQ9_9BACT</name>
<dbReference type="EMBL" id="CP036432">
    <property type="protein sequence ID" value="QDV84624.1"/>
    <property type="molecule type" value="Genomic_DNA"/>
</dbReference>
<feature type="region of interest" description="Disordered" evidence="1">
    <location>
        <begin position="154"/>
        <end position="188"/>
    </location>
</feature>